<protein>
    <submittedName>
        <fullName evidence="1">Uncharacterized protein</fullName>
    </submittedName>
</protein>
<organism evidence="1 2">
    <name type="scientific">Gomphosphaeria aponina SAG 52.96 = DSM 107014</name>
    <dbReference type="NCBI Taxonomy" id="1521640"/>
    <lineage>
        <taxon>Bacteria</taxon>
        <taxon>Bacillati</taxon>
        <taxon>Cyanobacteriota</taxon>
        <taxon>Cyanophyceae</taxon>
        <taxon>Oscillatoriophycideae</taxon>
        <taxon>Chroococcales</taxon>
        <taxon>Gomphosphaeriaceae</taxon>
        <taxon>Gomphosphaeria</taxon>
    </lineage>
</organism>
<evidence type="ECO:0000313" key="1">
    <source>
        <dbReference type="EMBL" id="MBR8827764.1"/>
    </source>
</evidence>
<reference evidence="1" key="1">
    <citation type="submission" date="2021-02" db="EMBL/GenBank/DDBJ databases">
        <title>Metagenome analyses of Stigonema ocellatum DSM 106950, Chlorogloea purpurea SAG 13.99 and Gomphosphaeria aponina DSM 107014.</title>
        <authorList>
            <person name="Marter P."/>
            <person name="Huang S."/>
        </authorList>
    </citation>
    <scope>NUCLEOTIDE SEQUENCE</scope>
    <source>
        <strain evidence="1">JP213</strain>
    </source>
</reference>
<evidence type="ECO:0000313" key="2">
    <source>
        <dbReference type="Proteomes" id="UP000767446"/>
    </source>
</evidence>
<dbReference type="Proteomes" id="UP000767446">
    <property type="component" value="Unassembled WGS sequence"/>
</dbReference>
<dbReference type="EMBL" id="JADQBC010000042">
    <property type="protein sequence ID" value="MBR8827764.1"/>
    <property type="molecule type" value="Genomic_DNA"/>
</dbReference>
<proteinExistence type="predicted"/>
<sequence length="50" mass="5751">MTTTLTLPFFLLSNKTAKASETQALVLSCIDFRFIHFQQDFLAKKNLDNQ</sequence>
<gene>
    <name evidence="1" type="ORF">DSM107014_07635</name>
</gene>
<name>A0A941GQ02_9CHRO</name>
<dbReference type="AlphaFoldDB" id="A0A941GQ02"/>
<comment type="caution">
    <text evidence="1">The sequence shown here is derived from an EMBL/GenBank/DDBJ whole genome shotgun (WGS) entry which is preliminary data.</text>
</comment>
<accession>A0A941GQ02</accession>